<evidence type="ECO:0000313" key="1">
    <source>
        <dbReference type="EMBL" id="MDM8265650.1"/>
    </source>
</evidence>
<reference evidence="2" key="1">
    <citation type="submission" date="2023-06" db="EMBL/GenBank/DDBJ databases">
        <title>Identification and characterization of horizontal gene transfer across gut microbiota members of farm animals based on homology search.</title>
        <authorList>
            <person name="Zeman M."/>
            <person name="Kubasova T."/>
            <person name="Jahodarova E."/>
            <person name="Nykrynova M."/>
            <person name="Rychlik I."/>
        </authorList>
    </citation>
    <scope>NUCLEOTIDE SEQUENCE [LARGE SCALE GENOMIC DNA]</scope>
    <source>
        <strain evidence="2">161_Gplus</strain>
    </source>
</reference>
<reference evidence="1 2" key="2">
    <citation type="submission" date="2023-06" db="EMBL/GenBank/DDBJ databases">
        <authorList>
            <person name="Zeman M."/>
            <person name="Kubasova T."/>
            <person name="Jahodarova E."/>
            <person name="Nykrynova M."/>
            <person name="Rychlik I."/>
        </authorList>
    </citation>
    <scope>NUCLEOTIDE SEQUENCE [LARGE SCALE GENOMIC DNA]</scope>
    <source>
        <strain evidence="1 2">161_Gplus</strain>
    </source>
</reference>
<dbReference type="EMBL" id="JAUDDW010000001">
    <property type="protein sequence ID" value="MDM8265650.1"/>
    <property type="molecule type" value="Genomic_DNA"/>
</dbReference>
<comment type="caution">
    <text evidence="1">The sequence shown here is derived from an EMBL/GenBank/DDBJ whole genome shotgun (WGS) entry which is preliminary data.</text>
</comment>
<accession>A0ABT7UVC4</accession>
<evidence type="ECO:0000313" key="2">
    <source>
        <dbReference type="Proteomes" id="UP001529343"/>
    </source>
</evidence>
<organism evidence="1 2">
    <name type="scientific">Limosilactobacillus pontis</name>
    <dbReference type="NCBI Taxonomy" id="35787"/>
    <lineage>
        <taxon>Bacteria</taxon>
        <taxon>Bacillati</taxon>
        <taxon>Bacillota</taxon>
        <taxon>Bacilli</taxon>
        <taxon>Lactobacillales</taxon>
        <taxon>Lactobacillaceae</taxon>
        <taxon>Limosilactobacillus</taxon>
    </lineage>
</organism>
<gene>
    <name evidence="1" type="ORF">QUW44_00475</name>
</gene>
<proteinExistence type="predicted"/>
<keyword evidence="2" id="KW-1185">Reference proteome</keyword>
<sequence length="155" mass="18130">MFGNLDRKETVKAFEQYLKDWKLWKLKAMQNFPSVGSPSMDGQPHGTSYDPDKQFVNHSEAEYQWRVRINCCKSLMTISEEDEILGDILLHRFIKGWSVVRTMNYINDHYNAYMSDRTFSDKQKQALWEGALMCPDDSVRAKKGETAEYLRKNCG</sequence>
<name>A0ABT7UVC4_9LACO</name>
<protein>
    <submittedName>
        <fullName evidence="1">Uncharacterized protein</fullName>
    </submittedName>
</protein>
<dbReference type="Proteomes" id="UP001529343">
    <property type="component" value="Unassembled WGS sequence"/>
</dbReference>
<dbReference type="RefSeq" id="WP_289585589.1">
    <property type="nucleotide sequence ID" value="NZ_JAUDDW010000001.1"/>
</dbReference>